<evidence type="ECO:0000259" key="10">
    <source>
        <dbReference type="Pfam" id="PF00924"/>
    </source>
</evidence>
<evidence type="ECO:0000313" key="14">
    <source>
        <dbReference type="Proteomes" id="UP000481421"/>
    </source>
</evidence>
<feature type="transmembrane region" description="Helical" evidence="8">
    <location>
        <begin position="498"/>
        <end position="522"/>
    </location>
</feature>
<feature type="transmembrane region" description="Helical" evidence="8">
    <location>
        <begin position="588"/>
        <end position="611"/>
    </location>
</feature>
<feature type="domain" description="Mechanosensitive ion channel MscS C-terminal" evidence="12">
    <location>
        <begin position="709"/>
        <end position="790"/>
    </location>
</feature>
<dbReference type="PROSITE" id="PS01246">
    <property type="entry name" value="UPF0003"/>
    <property type="match status" value="1"/>
</dbReference>
<dbReference type="PANTHER" id="PTHR30347:SF1">
    <property type="entry name" value="MECHANOSENSITIVE CHANNEL MSCK"/>
    <property type="match status" value="1"/>
</dbReference>
<dbReference type="InterPro" id="IPR006686">
    <property type="entry name" value="MscS_channel_CS"/>
</dbReference>
<dbReference type="InterPro" id="IPR023408">
    <property type="entry name" value="MscS_beta-dom_sf"/>
</dbReference>
<dbReference type="InterPro" id="IPR052702">
    <property type="entry name" value="MscS-like_channel"/>
</dbReference>
<reference evidence="13 14" key="1">
    <citation type="submission" date="2020-02" db="EMBL/GenBank/DDBJ databases">
        <title>Rhodobacter algicola sp. nov., isolated from microalga culture.</title>
        <authorList>
            <person name="Park C.-Y."/>
        </authorList>
    </citation>
    <scope>NUCLEOTIDE SEQUENCE [LARGE SCALE GENOMIC DNA]</scope>
    <source>
        <strain evidence="13 14">ETT8</strain>
    </source>
</reference>
<evidence type="ECO:0000256" key="2">
    <source>
        <dbReference type="ARBA" id="ARBA00008017"/>
    </source>
</evidence>
<dbReference type="GO" id="GO:0005886">
    <property type="term" value="C:plasma membrane"/>
    <property type="evidence" value="ECO:0007669"/>
    <property type="project" value="UniProtKB-SubCell"/>
</dbReference>
<dbReference type="Gene3D" id="1.10.287.1260">
    <property type="match status" value="1"/>
</dbReference>
<evidence type="ECO:0000256" key="5">
    <source>
        <dbReference type="ARBA" id="ARBA00022989"/>
    </source>
</evidence>
<feature type="chain" id="PRO_5025484858" evidence="9">
    <location>
        <begin position="27"/>
        <end position="876"/>
    </location>
</feature>
<dbReference type="PANTHER" id="PTHR30347">
    <property type="entry name" value="POTASSIUM CHANNEL RELATED"/>
    <property type="match status" value="1"/>
</dbReference>
<dbReference type="InterPro" id="IPR011066">
    <property type="entry name" value="MscS_channel_C_sf"/>
</dbReference>
<feature type="compositionally biased region" description="Low complexity" evidence="7">
    <location>
        <begin position="826"/>
        <end position="840"/>
    </location>
</feature>
<dbReference type="EMBL" id="JAAIKE010000001">
    <property type="protein sequence ID" value="NEX45507.1"/>
    <property type="molecule type" value="Genomic_DNA"/>
</dbReference>
<evidence type="ECO:0000313" key="13">
    <source>
        <dbReference type="EMBL" id="NEX45507.1"/>
    </source>
</evidence>
<dbReference type="InterPro" id="IPR022249">
    <property type="entry name" value="DUF3772"/>
</dbReference>
<feature type="transmembrane region" description="Helical" evidence="8">
    <location>
        <begin position="359"/>
        <end position="377"/>
    </location>
</feature>
<dbReference type="Pfam" id="PF00924">
    <property type="entry name" value="MS_channel_2nd"/>
    <property type="match status" value="1"/>
</dbReference>
<keyword evidence="5 8" id="KW-1133">Transmembrane helix</keyword>
<evidence type="ECO:0000256" key="3">
    <source>
        <dbReference type="ARBA" id="ARBA00022475"/>
    </source>
</evidence>
<comment type="caution">
    <text evidence="13">The sequence shown here is derived from an EMBL/GenBank/DDBJ whole genome shotgun (WGS) entry which is preliminary data.</text>
</comment>
<evidence type="ECO:0000256" key="8">
    <source>
        <dbReference type="SAM" id="Phobius"/>
    </source>
</evidence>
<protein>
    <submittedName>
        <fullName evidence="13">Mechanosensitive ion channel family protein</fullName>
    </submittedName>
</protein>
<feature type="transmembrane region" description="Helical" evidence="8">
    <location>
        <begin position="319"/>
        <end position="338"/>
    </location>
</feature>
<dbReference type="InterPro" id="IPR010920">
    <property type="entry name" value="LSM_dom_sf"/>
</dbReference>
<keyword evidence="9" id="KW-0732">Signal</keyword>
<evidence type="ECO:0000259" key="12">
    <source>
        <dbReference type="Pfam" id="PF21082"/>
    </source>
</evidence>
<accession>A0A6B3RHJ7</accession>
<keyword evidence="14" id="KW-1185">Reference proteome</keyword>
<keyword evidence="4 8" id="KW-0812">Transmembrane</keyword>
<dbReference type="SUPFAM" id="SSF82689">
    <property type="entry name" value="Mechanosensitive channel protein MscS (YggB), C-terminal domain"/>
    <property type="match status" value="1"/>
</dbReference>
<feature type="transmembrane region" description="Helical" evidence="8">
    <location>
        <begin position="389"/>
        <end position="410"/>
    </location>
</feature>
<dbReference type="Gene3D" id="3.30.70.100">
    <property type="match status" value="1"/>
</dbReference>
<dbReference type="AlphaFoldDB" id="A0A6B3RHJ7"/>
<evidence type="ECO:0000256" key="6">
    <source>
        <dbReference type="ARBA" id="ARBA00023136"/>
    </source>
</evidence>
<organism evidence="13 14">
    <name type="scientific">Pseudotabrizicola algicola</name>
    <dbReference type="NCBI Taxonomy" id="2709381"/>
    <lineage>
        <taxon>Bacteria</taxon>
        <taxon>Pseudomonadati</taxon>
        <taxon>Pseudomonadota</taxon>
        <taxon>Alphaproteobacteria</taxon>
        <taxon>Rhodobacterales</taxon>
        <taxon>Paracoccaceae</taxon>
        <taxon>Pseudotabrizicola</taxon>
    </lineage>
</organism>
<feature type="transmembrane region" description="Helical" evidence="8">
    <location>
        <begin position="430"/>
        <end position="454"/>
    </location>
</feature>
<dbReference type="InterPro" id="IPR011014">
    <property type="entry name" value="MscS_channel_TM-2"/>
</dbReference>
<dbReference type="Pfam" id="PF21082">
    <property type="entry name" value="MS_channel_3rd"/>
    <property type="match status" value="1"/>
</dbReference>
<dbReference type="SUPFAM" id="SSF50182">
    <property type="entry name" value="Sm-like ribonucleoproteins"/>
    <property type="match status" value="1"/>
</dbReference>
<dbReference type="Gene3D" id="2.30.30.60">
    <property type="match status" value="1"/>
</dbReference>
<feature type="region of interest" description="Disordered" evidence="7">
    <location>
        <begin position="35"/>
        <end position="63"/>
    </location>
</feature>
<dbReference type="InterPro" id="IPR049278">
    <property type="entry name" value="MS_channel_C"/>
</dbReference>
<dbReference type="Proteomes" id="UP000481421">
    <property type="component" value="Unassembled WGS sequence"/>
</dbReference>
<evidence type="ECO:0000256" key="4">
    <source>
        <dbReference type="ARBA" id="ARBA00022692"/>
    </source>
</evidence>
<dbReference type="RefSeq" id="WP_164609489.1">
    <property type="nucleotide sequence ID" value="NZ_JAAIKE010000001.1"/>
</dbReference>
<feature type="region of interest" description="Disordered" evidence="7">
    <location>
        <begin position="826"/>
        <end position="876"/>
    </location>
</feature>
<dbReference type="SUPFAM" id="SSF82861">
    <property type="entry name" value="Mechanosensitive channel protein MscS (YggB), transmembrane region"/>
    <property type="match status" value="1"/>
</dbReference>
<feature type="domain" description="DUF3772" evidence="11">
    <location>
        <begin position="165"/>
        <end position="216"/>
    </location>
</feature>
<dbReference type="Pfam" id="PF12607">
    <property type="entry name" value="DUF3772"/>
    <property type="match status" value="1"/>
</dbReference>
<evidence type="ECO:0000256" key="9">
    <source>
        <dbReference type="SAM" id="SignalP"/>
    </source>
</evidence>
<gene>
    <name evidence="13" type="ORF">G3572_04775</name>
</gene>
<feature type="signal peptide" evidence="9">
    <location>
        <begin position="1"/>
        <end position="26"/>
    </location>
</feature>
<evidence type="ECO:0000259" key="11">
    <source>
        <dbReference type="Pfam" id="PF12607"/>
    </source>
</evidence>
<feature type="transmembrane region" description="Helical" evidence="8">
    <location>
        <begin position="236"/>
        <end position="255"/>
    </location>
</feature>
<comment type="similarity">
    <text evidence="2">Belongs to the MscS (TC 1.A.23) family.</text>
</comment>
<dbReference type="InterPro" id="IPR006685">
    <property type="entry name" value="MscS_channel_2nd"/>
</dbReference>
<feature type="domain" description="Mechanosensitive ion channel MscS" evidence="10">
    <location>
        <begin position="633"/>
        <end position="700"/>
    </location>
</feature>
<feature type="transmembrane region" description="Helical" evidence="8">
    <location>
        <begin position="617"/>
        <end position="646"/>
    </location>
</feature>
<keyword evidence="3" id="KW-1003">Cell membrane</keyword>
<feature type="transmembrane region" description="Helical" evidence="8">
    <location>
        <begin position="276"/>
        <end position="299"/>
    </location>
</feature>
<feature type="transmembrane region" description="Helical" evidence="8">
    <location>
        <begin position="460"/>
        <end position="477"/>
    </location>
</feature>
<sequence length="876" mass="92461">MTLRRGLGFVQAAVAALFFVVLPVLAQAQQAEPAGEVQQPAAPPVEQPSPSPAPPASEPASGAALAATELDYPAWEAVAERAETALENNNTPAAVLDGLRAQLADWRSALLVAQNTNSSRITTLRQQIAALGPVPEEGQTEAPEIAGRRAALTDQLVRLQAPGIAAEEAYRRADGLIAEIDRTLREQQADALLQLYPSPLNPANWPEAVRAVTSAALGLLSETQRRWSTAASHETLVNNLPLIAFLLLFSVVLIWRGRPLIEGLVGRINQRWSARGGLVASLVLSLGQIVVPTLGVMALAHALGLTGMFGIVGTRLLDALPYAGLLLFCAVWLGVQVFPRHHDALPLRLSPETRAEGRFLAALYGAVLALNTLRAAVMDHQALSEASRAVVAFPAILVAAVVLVRIGRAIRLTLVAEAEADDEVSFRNRIIYLVGRGAVVIGFLAPVLAAIGYVPAAEAMVFPAATSLGLLGLLYILQGAVTDIYAVITRNEDGARNALVPVLVGFGLVLAALPLLALIWGARLSDLTEIWTRLREGFTLGDTRISPTSFLFFAVLFGVGITVTRLFQGALRGSILPRTSLDQGARNALVSGVGYVGIFFAGLIAINAAGIDLSGLAIVAGALSVGIGFGLQNIVSNFVSGIILLIERPVSEGDWIEVGGVQGTVRSISVRSTRIQTFDRTDVIVPNTDLVAGRVTNWTRYNLTGRLIVPVGVAYGSDTRKVTRILQEIAEAQPLAILNPPPMVVFMAFGADSLSFEIRLILRDVNFSLSVRSEINHMIAQRFAEEGIEIPFAQSDVTLRNAAEIADLLRQVPAAAGLAATGLAATGPAAPAPDEASAPAMREQRPPGPLARDVVPGEGIDPTSGDAEAAPDKSGD</sequence>
<comment type="subcellular location">
    <subcellularLocation>
        <location evidence="1">Cell membrane</location>
        <topology evidence="1">Multi-pass membrane protein</topology>
    </subcellularLocation>
</comment>
<feature type="compositionally biased region" description="Pro residues" evidence="7">
    <location>
        <begin position="41"/>
        <end position="57"/>
    </location>
</feature>
<evidence type="ECO:0000256" key="7">
    <source>
        <dbReference type="SAM" id="MobiDB-lite"/>
    </source>
</evidence>
<keyword evidence="6 8" id="KW-0472">Membrane</keyword>
<feature type="transmembrane region" description="Helical" evidence="8">
    <location>
        <begin position="550"/>
        <end position="567"/>
    </location>
</feature>
<proteinExistence type="inferred from homology"/>
<dbReference type="GO" id="GO:0008381">
    <property type="term" value="F:mechanosensitive monoatomic ion channel activity"/>
    <property type="evidence" value="ECO:0007669"/>
    <property type="project" value="UniProtKB-ARBA"/>
</dbReference>
<name>A0A6B3RHJ7_9RHOB</name>
<evidence type="ECO:0000256" key="1">
    <source>
        <dbReference type="ARBA" id="ARBA00004651"/>
    </source>
</evidence>